<evidence type="ECO:0000313" key="8">
    <source>
        <dbReference type="EMBL" id="PTL40470.1"/>
    </source>
</evidence>
<keyword evidence="4 6" id="KW-0805">Transcription regulation</keyword>
<keyword evidence="3 6" id="KW-0694">RNA-binding</keyword>
<comment type="function">
    <text evidence="6">Involved in transcription antitermination. Required for transcription of ribosomal RNA (rRNA) genes. Binds specifically to the boxA antiterminator sequence of the ribosomal RNA (rrn) operons.</text>
</comment>
<dbReference type="Pfam" id="PF01029">
    <property type="entry name" value="NusB"/>
    <property type="match status" value="1"/>
</dbReference>
<evidence type="ECO:0000256" key="4">
    <source>
        <dbReference type="ARBA" id="ARBA00023015"/>
    </source>
</evidence>
<evidence type="ECO:0000256" key="2">
    <source>
        <dbReference type="ARBA" id="ARBA00022814"/>
    </source>
</evidence>
<dbReference type="PANTHER" id="PTHR11078">
    <property type="entry name" value="N UTILIZATION SUBSTANCE PROTEIN B-RELATED"/>
    <property type="match status" value="1"/>
</dbReference>
<dbReference type="RefSeq" id="WP_107582973.1">
    <property type="nucleotide sequence ID" value="NZ_PZJJ01000001.1"/>
</dbReference>
<dbReference type="HAMAP" id="MF_00073">
    <property type="entry name" value="NusB"/>
    <property type="match status" value="1"/>
</dbReference>
<proteinExistence type="inferred from homology"/>
<dbReference type="CDD" id="cd00619">
    <property type="entry name" value="Terminator_NusB"/>
    <property type="match status" value="1"/>
</dbReference>
<dbReference type="InterPro" id="IPR011605">
    <property type="entry name" value="NusB_fam"/>
</dbReference>
<keyword evidence="2 6" id="KW-0889">Transcription antitermination</keyword>
<reference evidence="8 9" key="1">
    <citation type="submission" date="2018-03" db="EMBL/GenBank/DDBJ databases">
        <title>Alkalicoccus saliphilus sp. nov., isolated from a mineral pool.</title>
        <authorList>
            <person name="Zhao B."/>
        </authorList>
    </citation>
    <scope>NUCLEOTIDE SEQUENCE [LARGE SCALE GENOMIC DNA]</scope>
    <source>
        <strain evidence="8 9">6AG</strain>
    </source>
</reference>
<dbReference type="Proteomes" id="UP000240509">
    <property type="component" value="Unassembled WGS sequence"/>
</dbReference>
<evidence type="ECO:0000256" key="5">
    <source>
        <dbReference type="ARBA" id="ARBA00023163"/>
    </source>
</evidence>
<dbReference type="EMBL" id="PZJJ01000001">
    <property type="protein sequence ID" value="PTL40470.1"/>
    <property type="molecule type" value="Genomic_DNA"/>
</dbReference>
<dbReference type="NCBIfam" id="TIGR01951">
    <property type="entry name" value="nusB"/>
    <property type="match status" value="1"/>
</dbReference>
<comment type="similarity">
    <text evidence="1 6">Belongs to the NusB family.</text>
</comment>
<name>A0A2T4UAP9_9BACI</name>
<dbReference type="InterPro" id="IPR035926">
    <property type="entry name" value="NusB-like_sf"/>
</dbReference>
<keyword evidence="9" id="KW-1185">Reference proteome</keyword>
<sequence>MNRRVARIKSVQALYQVEMTGVSAEEAIEATLEKEEEGNDFLLQLVKGTLENQKEIDGLLDSVLEHWTLSRLSRVDRAILRLCVYEMKYVEDVPVNVSINEAIDLAKGFNAEEEAGKFVNGVASKIASILENE</sequence>
<dbReference type="GO" id="GO:0003723">
    <property type="term" value="F:RNA binding"/>
    <property type="evidence" value="ECO:0007669"/>
    <property type="project" value="UniProtKB-UniRule"/>
</dbReference>
<dbReference type="GO" id="GO:0005829">
    <property type="term" value="C:cytosol"/>
    <property type="evidence" value="ECO:0007669"/>
    <property type="project" value="TreeGrafter"/>
</dbReference>
<gene>
    <name evidence="6" type="primary">nusB</name>
    <name evidence="8" type="ORF">C6Y45_00750</name>
</gene>
<dbReference type="AlphaFoldDB" id="A0A2T4UAP9"/>
<protein>
    <recommendedName>
        <fullName evidence="6">Transcription antitermination protein NusB</fullName>
    </recommendedName>
    <alternativeName>
        <fullName evidence="6">Antitermination factor NusB</fullName>
    </alternativeName>
</protein>
<evidence type="ECO:0000259" key="7">
    <source>
        <dbReference type="Pfam" id="PF01029"/>
    </source>
</evidence>
<dbReference type="GO" id="GO:0031564">
    <property type="term" value="P:transcription antitermination"/>
    <property type="evidence" value="ECO:0007669"/>
    <property type="project" value="UniProtKB-KW"/>
</dbReference>
<organism evidence="8 9">
    <name type="scientific">Alkalicoccus saliphilus</name>
    <dbReference type="NCBI Taxonomy" id="200989"/>
    <lineage>
        <taxon>Bacteria</taxon>
        <taxon>Bacillati</taxon>
        <taxon>Bacillota</taxon>
        <taxon>Bacilli</taxon>
        <taxon>Bacillales</taxon>
        <taxon>Bacillaceae</taxon>
        <taxon>Alkalicoccus</taxon>
    </lineage>
</organism>
<dbReference type="PANTHER" id="PTHR11078:SF3">
    <property type="entry name" value="ANTITERMINATION NUSB DOMAIN-CONTAINING PROTEIN"/>
    <property type="match status" value="1"/>
</dbReference>
<evidence type="ECO:0000256" key="6">
    <source>
        <dbReference type="HAMAP-Rule" id="MF_00073"/>
    </source>
</evidence>
<dbReference type="InterPro" id="IPR006027">
    <property type="entry name" value="NusB_RsmB_TIM44"/>
</dbReference>
<comment type="caution">
    <text evidence="8">The sequence shown here is derived from an EMBL/GenBank/DDBJ whole genome shotgun (WGS) entry which is preliminary data.</text>
</comment>
<dbReference type="GO" id="GO:0006353">
    <property type="term" value="P:DNA-templated transcription termination"/>
    <property type="evidence" value="ECO:0007669"/>
    <property type="project" value="UniProtKB-UniRule"/>
</dbReference>
<evidence type="ECO:0000256" key="1">
    <source>
        <dbReference type="ARBA" id="ARBA00005952"/>
    </source>
</evidence>
<dbReference type="SUPFAM" id="SSF48013">
    <property type="entry name" value="NusB-like"/>
    <property type="match status" value="1"/>
</dbReference>
<dbReference type="OrthoDB" id="9811381at2"/>
<feature type="domain" description="NusB/RsmB/TIM44" evidence="7">
    <location>
        <begin position="5"/>
        <end position="126"/>
    </location>
</feature>
<keyword evidence="5 6" id="KW-0804">Transcription</keyword>
<evidence type="ECO:0000256" key="3">
    <source>
        <dbReference type="ARBA" id="ARBA00022884"/>
    </source>
</evidence>
<evidence type="ECO:0000313" key="9">
    <source>
        <dbReference type="Proteomes" id="UP000240509"/>
    </source>
</evidence>
<dbReference type="Gene3D" id="1.10.940.10">
    <property type="entry name" value="NusB-like"/>
    <property type="match status" value="1"/>
</dbReference>
<accession>A0A2T4UAP9</accession>